<reference evidence="1 2" key="1">
    <citation type="submission" date="2013-09" db="EMBL/GenBank/DDBJ databases">
        <title>Corchorus capsularis genome sequencing.</title>
        <authorList>
            <person name="Alam M."/>
            <person name="Haque M.S."/>
            <person name="Islam M.S."/>
            <person name="Emdad E.M."/>
            <person name="Islam M.M."/>
            <person name="Ahmed B."/>
            <person name="Halim A."/>
            <person name="Hossen Q.M.M."/>
            <person name="Hossain M.Z."/>
            <person name="Ahmed R."/>
            <person name="Khan M.M."/>
            <person name="Islam R."/>
            <person name="Rashid M.M."/>
            <person name="Khan S.A."/>
            <person name="Rahman M.S."/>
            <person name="Alam M."/>
        </authorList>
    </citation>
    <scope>NUCLEOTIDE SEQUENCE [LARGE SCALE GENOMIC DNA]</scope>
    <source>
        <strain evidence="2">cv. CVL-1</strain>
        <tissue evidence="1">Whole seedling</tissue>
    </source>
</reference>
<organism evidence="1 2">
    <name type="scientific">Corchorus capsularis</name>
    <name type="common">Jute</name>
    <dbReference type="NCBI Taxonomy" id="210143"/>
    <lineage>
        <taxon>Eukaryota</taxon>
        <taxon>Viridiplantae</taxon>
        <taxon>Streptophyta</taxon>
        <taxon>Embryophyta</taxon>
        <taxon>Tracheophyta</taxon>
        <taxon>Spermatophyta</taxon>
        <taxon>Magnoliopsida</taxon>
        <taxon>eudicotyledons</taxon>
        <taxon>Gunneridae</taxon>
        <taxon>Pentapetalae</taxon>
        <taxon>rosids</taxon>
        <taxon>malvids</taxon>
        <taxon>Malvales</taxon>
        <taxon>Malvaceae</taxon>
        <taxon>Grewioideae</taxon>
        <taxon>Apeibeae</taxon>
        <taxon>Corchorus</taxon>
    </lineage>
</organism>
<evidence type="ECO:0000313" key="1">
    <source>
        <dbReference type="EMBL" id="OMO88354.1"/>
    </source>
</evidence>
<accession>A0A1R3J0J9</accession>
<protein>
    <submittedName>
        <fullName evidence="1">Uncharacterized protein</fullName>
    </submittedName>
</protein>
<gene>
    <name evidence="1" type="ORF">CCACVL1_08455</name>
</gene>
<evidence type="ECO:0000313" key="2">
    <source>
        <dbReference type="Proteomes" id="UP000188268"/>
    </source>
</evidence>
<dbReference type="EMBL" id="AWWV01009011">
    <property type="protein sequence ID" value="OMO88354.1"/>
    <property type="molecule type" value="Genomic_DNA"/>
</dbReference>
<name>A0A1R3J0J9_COCAP</name>
<keyword evidence="2" id="KW-1185">Reference proteome</keyword>
<dbReference type="Gramene" id="OMO88354">
    <property type="protein sequence ID" value="OMO88354"/>
    <property type="gene ID" value="CCACVL1_08455"/>
</dbReference>
<proteinExistence type="predicted"/>
<sequence length="70" mass="8101">MTKKKASRNVKKLQYADKIRVRPNVAKPWVYVAFDEFGRFSLPNPILLREIRAKAFLLGQNLAVAINKEE</sequence>
<comment type="caution">
    <text evidence="1">The sequence shown here is derived from an EMBL/GenBank/DDBJ whole genome shotgun (WGS) entry which is preliminary data.</text>
</comment>
<dbReference type="Proteomes" id="UP000188268">
    <property type="component" value="Unassembled WGS sequence"/>
</dbReference>
<dbReference type="AlphaFoldDB" id="A0A1R3J0J9"/>